<name>A0ACC3S5V0_9PEZI</name>
<evidence type="ECO:0000313" key="2">
    <source>
        <dbReference type="Proteomes" id="UP001320706"/>
    </source>
</evidence>
<keyword evidence="2" id="KW-1185">Reference proteome</keyword>
<dbReference type="EMBL" id="JAMKPW020000041">
    <property type="protein sequence ID" value="KAK8196620.1"/>
    <property type="molecule type" value="Genomic_DNA"/>
</dbReference>
<dbReference type="Proteomes" id="UP001320706">
    <property type="component" value="Unassembled WGS sequence"/>
</dbReference>
<reference evidence="1" key="1">
    <citation type="submission" date="2024-02" db="EMBL/GenBank/DDBJ databases">
        <title>Metagenome Assembled Genome of Zalaria obscura JY119.</title>
        <authorList>
            <person name="Vighnesh L."/>
            <person name="Jagadeeshwari U."/>
            <person name="Venkata Ramana C."/>
            <person name="Sasikala C."/>
        </authorList>
    </citation>
    <scope>NUCLEOTIDE SEQUENCE</scope>
    <source>
        <strain evidence="1">JY119</strain>
    </source>
</reference>
<organism evidence="1 2">
    <name type="scientific">Zalaria obscura</name>
    <dbReference type="NCBI Taxonomy" id="2024903"/>
    <lineage>
        <taxon>Eukaryota</taxon>
        <taxon>Fungi</taxon>
        <taxon>Dikarya</taxon>
        <taxon>Ascomycota</taxon>
        <taxon>Pezizomycotina</taxon>
        <taxon>Dothideomycetes</taxon>
        <taxon>Dothideomycetidae</taxon>
        <taxon>Dothideales</taxon>
        <taxon>Zalariaceae</taxon>
        <taxon>Zalaria</taxon>
    </lineage>
</organism>
<sequence>MYSQARLVRCVVSSARASRQSLTGRAQYKALGVHIPSHLPRTRWFASSAQFAANSRLSTFWIPTGGITASSEAQDDTHSLLVRAGFLRQSQSGIFHMLPLGTRVQEKLERLIDKHMRSVGASKVSLSSISTEELWERSGRLQGHGPELMKLSDRKEAKLLLAPTHEEEITHLVGTNVKSYKDLPLRLYQVGRKYRDEARPRQGLLRGREFLMKDLYTFDVTDSAARETYEAVRRAYRAFLDELKVPYVVAKADTGSMGGNLSHEYHFVSPKGEDTVISCDTCDYTTNEELAFAPYNAAQTSSDNAEYSNWYGISKDRKTLVQVIYPKVYGNSRNVEINVHAVKKALTNTGVDLDSSVENPRALWLAENDGAKRSEASVLRILDPRVGHGVRPDSIPGAKIRQIAPLIDNRETLLTRIQAGEPCHQCSTGHFHLQQCIEIGHTFHLGTRYSKPMDLTVVDEKNRQIHVEMGCHGIGVTRLIAAIPSVLGDGKGLVWPASIAPFSFVVIPGKGNEADADKLCEAIAEDGVLDDREKPMGWKLNDADMIGYPVIVVLGRSWKGDRKAEVQCRRLGFKENVPEAELKGTLAKLLERL</sequence>
<comment type="caution">
    <text evidence="1">The sequence shown here is derived from an EMBL/GenBank/DDBJ whole genome shotgun (WGS) entry which is preliminary data.</text>
</comment>
<accession>A0ACC3S5V0</accession>
<proteinExistence type="predicted"/>
<evidence type="ECO:0000313" key="1">
    <source>
        <dbReference type="EMBL" id="KAK8196620.1"/>
    </source>
</evidence>
<gene>
    <name evidence="1" type="ORF">M8818_006785</name>
</gene>
<protein>
    <submittedName>
        <fullName evidence="1">Uncharacterized protein</fullName>
    </submittedName>
</protein>